<accession>A0ABT4RMD5</accession>
<keyword evidence="5" id="KW-1185">Reference proteome</keyword>
<evidence type="ECO:0000256" key="1">
    <source>
        <dbReference type="ARBA" id="ARBA00006739"/>
    </source>
</evidence>
<dbReference type="Gene3D" id="3.90.550.10">
    <property type="entry name" value="Spore Coat Polysaccharide Biosynthesis Protein SpsA, Chain A"/>
    <property type="match status" value="1"/>
</dbReference>
<name>A0ABT4RMD5_9ACTN</name>
<sequence length="405" mass="43652">MRRAALAPFVGLEAWVAATTGYLLGLLGIAAVRGLEDAAPPEGEPLKVVVIVPAHDEQHGLPATLGYLAEQDYPAERLEVIVIADNCTDATATAGRDAGVEVWERTDDDRGKGQVLAWAIERVWEQRPDTEAIAIVDADCRPLPDLISALERPLRGGAPAAQAIYDVLNAEASPTAALRWAAFALKHRVRPRGRVALGLSAGLFGTGMAFRADLLKALPWDAFSVAEDIQYHLHLAEFGARVAYVHDSMIRSAMPTTGDKGHRQQLRWESGNARLAREYAPRLIASGLRRRDANLTLAGVELVLLPQSLLGPLNVVCLLAAGVLRSRRLALMAVATTAGQAFYVLAGLRLVDAPPNVFRALLSAPRLVADKLGIFARIARGRGTNQWLRTDREPVTEPPVAVEVS</sequence>
<organism evidence="4 5">
    <name type="scientific">Solirubrobacter deserti</name>
    <dbReference type="NCBI Taxonomy" id="2282478"/>
    <lineage>
        <taxon>Bacteria</taxon>
        <taxon>Bacillati</taxon>
        <taxon>Actinomycetota</taxon>
        <taxon>Thermoleophilia</taxon>
        <taxon>Solirubrobacterales</taxon>
        <taxon>Solirubrobacteraceae</taxon>
        <taxon>Solirubrobacter</taxon>
    </lineage>
</organism>
<dbReference type="InterPro" id="IPR029044">
    <property type="entry name" value="Nucleotide-diphossugar_trans"/>
</dbReference>
<evidence type="ECO:0000313" key="5">
    <source>
        <dbReference type="Proteomes" id="UP001147700"/>
    </source>
</evidence>
<dbReference type="PANTHER" id="PTHR43630:SF1">
    <property type="entry name" value="POLY-BETA-1,6-N-ACETYL-D-GLUCOSAMINE SYNTHASE"/>
    <property type="match status" value="1"/>
</dbReference>
<keyword evidence="3" id="KW-0808">Transferase</keyword>
<dbReference type="EMBL" id="JAPCID010000028">
    <property type="protein sequence ID" value="MDA0139640.1"/>
    <property type="molecule type" value="Genomic_DNA"/>
</dbReference>
<gene>
    <name evidence="4" type="ORF">OJ962_19220</name>
</gene>
<dbReference type="CDD" id="cd06438">
    <property type="entry name" value="EpsO_like"/>
    <property type="match status" value="1"/>
</dbReference>
<reference evidence="4" key="1">
    <citation type="submission" date="2022-10" db="EMBL/GenBank/DDBJ databases">
        <title>The WGS of Solirubrobacter sp. CPCC 204708.</title>
        <authorList>
            <person name="Jiang Z."/>
        </authorList>
    </citation>
    <scope>NUCLEOTIDE SEQUENCE</scope>
    <source>
        <strain evidence="4">CPCC 204708</strain>
    </source>
</reference>
<protein>
    <submittedName>
        <fullName evidence="4">Glycosyltransferase family 2 protein</fullName>
    </submittedName>
</protein>
<dbReference type="SUPFAM" id="SSF53448">
    <property type="entry name" value="Nucleotide-diphospho-sugar transferases"/>
    <property type="match status" value="1"/>
</dbReference>
<evidence type="ECO:0000256" key="3">
    <source>
        <dbReference type="ARBA" id="ARBA00022679"/>
    </source>
</evidence>
<dbReference type="Proteomes" id="UP001147700">
    <property type="component" value="Unassembled WGS sequence"/>
</dbReference>
<proteinExistence type="inferred from homology"/>
<keyword evidence="2" id="KW-0328">Glycosyltransferase</keyword>
<dbReference type="RefSeq" id="WP_202955584.1">
    <property type="nucleotide sequence ID" value="NZ_JAPCID010000028.1"/>
</dbReference>
<comment type="similarity">
    <text evidence="1">Belongs to the glycosyltransferase 2 family.</text>
</comment>
<dbReference type="PANTHER" id="PTHR43630">
    <property type="entry name" value="POLY-BETA-1,6-N-ACETYL-D-GLUCOSAMINE SYNTHASE"/>
    <property type="match status" value="1"/>
</dbReference>
<evidence type="ECO:0000313" key="4">
    <source>
        <dbReference type="EMBL" id="MDA0139640.1"/>
    </source>
</evidence>
<evidence type="ECO:0000256" key="2">
    <source>
        <dbReference type="ARBA" id="ARBA00022676"/>
    </source>
</evidence>
<comment type="caution">
    <text evidence="4">The sequence shown here is derived from an EMBL/GenBank/DDBJ whole genome shotgun (WGS) entry which is preliminary data.</text>
</comment>
<dbReference type="Pfam" id="PF13641">
    <property type="entry name" value="Glyco_tranf_2_3"/>
    <property type="match status" value="1"/>
</dbReference>